<dbReference type="Proteomes" id="UP000298179">
    <property type="component" value="Unassembled WGS sequence"/>
</dbReference>
<name>A0A4Y8RHG4_9HYPH</name>
<organism evidence="2 3">
    <name type="scientific">Jiella endophytica</name>
    <dbReference type="NCBI Taxonomy" id="2558362"/>
    <lineage>
        <taxon>Bacteria</taxon>
        <taxon>Pseudomonadati</taxon>
        <taxon>Pseudomonadota</taxon>
        <taxon>Alphaproteobacteria</taxon>
        <taxon>Hyphomicrobiales</taxon>
        <taxon>Aurantimonadaceae</taxon>
        <taxon>Jiella</taxon>
    </lineage>
</organism>
<dbReference type="PANTHER" id="PTHR43664">
    <property type="entry name" value="MONOAMINE OXIDASE-RELATED"/>
    <property type="match status" value="1"/>
</dbReference>
<dbReference type="Gene3D" id="3.10.129.10">
    <property type="entry name" value="Hotdog Thioesterase"/>
    <property type="match status" value="1"/>
</dbReference>
<reference evidence="2 3" key="1">
    <citation type="submission" date="2019-03" db="EMBL/GenBank/DDBJ databases">
        <title>Jiella endophytica sp. nov., a novel endophytic bacterium isolated from root of Ficus microcarpa Linn. f.</title>
        <authorList>
            <person name="Tuo L."/>
        </authorList>
    </citation>
    <scope>NUCLEOTIDE SEQUENCE [LARGE SCALE GENOMIC DNA]</scope>
    <source>
        <strain evidence="2 3">CBS5Q-3</strain>
    </source>
</reference>
<keyword evidence="3" id="KW-1185">Reference proteome</keyword>
<dbReference type="InterPro" id="IPR029069">
    <property type="entry name" value="HotDog_dom_sf"/>
</dbReference>
<gene>
    <name evidence="2" type="ORF">E3C22_15365</name>
</gene>
<protein>
    <submittedName>
        <fullName evidence="2">Monoamine oxidase</fullName>
    </submittedName>
</protein>
<dbReference type="Pfam" id="PF01575">
    <property type="entry name" value="MaoC_dehydratas"/>
    <property type="match status" value="1"/>
</dbReference>
<accession>A0A4Y8RHG4</accession>
<dbReference type="OrthoDB" id="9796589at2"/>
<dbReference type="PANTHER" id="PTHR43664:SF1">
    <property type="entry name" value="BETA-METHYLMALYL-COA DEHYDRATASE"/>
    <property type="match status" value="1"/>
</dbReference>
<evidence type="ECO:0000313" key="2">
    <source>
        <dbReference type="EMBL" id="TFF22159.1"/>
    </source>
</evidence>
<proteinExistence type="predicted"/>
<dbReference type="InterPro" id="IPR052342">
    <property type="entry name" value="MCH/BMMD"/>
</dbReference>
<evidence type="ECO:0000313" key="3">
    <source>
        <dbReference type="Proteomes" id="UP000298179"/>
    </source>
</evidence>
<dbReference type="AlphaFoldDB" id="A0A4Y8RHG4"/>
<comment type="caution">
    <text evidence="2">The sequence shown here is derived from an EMBL/GenBank/DDBJ whole genome shotgun (WGS) entry which is preliminary data.</text>
</comment>
<sequence>MVTRAENLYYEDVEIGAVFKTAEHTISEADIIDFARLTRDNHPLHRDADYARRAGFPSLIAHGLFGLSLMEGLKSELKLYEDTSIASLGWNAVRFVKPLLVGDVLHVEMTFTAKRASRSRPAGVITEAVKLVDASKDLRIDAEHISLIQMRPAQ</sequence>
<evidence type="ECO:0000259" key="1">
    <source>
        <dbReference type="Pfam" id="PF01575"/>
    </source>
</evidence>
<dbReference type="InterPro" id="IPR002539">
    <property type="entry name" value="MaoC-like_dom"/>
</dbReference>
<feature type="domain" description="MaoC-like" evidence="1">
    <location>
        <begin position="15"/>
        <end position="126"/>
    </location>
</feature>
<dbReference type="EMBL" id="SOZD01000004">
    <property type="protein sequence ID" value="TFF22159.1"/>
    <property type="molecule type" value="Genomic_DNA"/>
</dbReference>
<dbReference type="SUPFAM" id="SSF54637">
    <property type="entry name" value="Thioesterase/thiol ester dehydrase-isomerase"/>
    <property type="match status" value="1"/>
</dbReference>